<dbReference type="Proteomes" id="UP001199319">
    <property type="component" value="Unassembled WGS sequence"/>
</dbReference>
<dbReference type="AlphaFoldDB" id="A0AAE3AGT3"/>
<dbReference type="GO" id="GO:0006950">
    <property type="term" value="P:response to stress"/>
    <property type="evidence" value="ECO:0007669"/>
    <property type="project" value="TreeGrafter"/>
</dbReference>
<organism evidence="2 3">
    <name type="scientific">Brotocaccenecus cirricatena</name>
    <dbReference type="NCBI Taxonomy" id="3064195"/>
    <lineage>
        <taxon>Bacteria</taxon>
        <taxon>Bacillati</taxon>
        <taxon>Bacillota</taxon>
        <taxon>Clostridia</taxon>
        <taxon>Eubacteriales</taxon>
        <taxon>Oscillospiraceae</taxon>
        <taxon>Brotocaccenecus</taxon>
    </lineage>
</organism>
<dbReference type="SUPFAM" id="SSF46785">
    <property type="entry name" value="Winged helix' DNA-binding domain"/>
    <property type="match status" value="1"/>
</dbReference>
<gene>
    <name evidence="2" type="ORF">LKD37_15500</name>
</gene>
<dbReference type="PANTHER" id="PTHR33164">
    <property type="entry name" value="TRANSCRIPTIONAL REGULATOR, MARR FAMILY"/>
    <property type="match status" value="1"/>
</dbReference>
<dbReference type="GO" id="GO:0003700">
    <property type="term" value="F:DNA-binding transcription factor activity"/>
    <property type="evidence" value="ECO:0007669"/>
    <property type="project" value="InterPro"/>
</dbReference>
<evidence type="ECO:0000313" key="3">
    <source>
        <dbReference type="Proteomes" id="UP001199319"/>
    </source>
</evidence>
<dbReference type="SMART" id="SM00347">
    <property type="entry name" value="HTH_MARR"/>
    <property type="match status" value="1"/>
</dbReference>
<protein>
    <submittedName>
        <fullName evidence="2">MarR family transcriptional regulator</fullName>
    </submittedName>
</protein>
<evidence type="ECO:0000259" key="1">
    <source>
        <dbReference type="PROSITE" id="PS50995"/>
    </source>
</evidence>
<accession>A0AAE3AGT3</accession>
<evidence type="ECO:0000313" key="2">
    <source>
        <dbReference type="EMBL" id="MCC2130888.1"/>
    </source>
</evidence>
<dbReference type="InterPro" id="IPR036390">
    <property type="entry name" value="WH_DNA-bd_sf"/>
</dbReference>
<dbReference type="Pfam" id="PF12802">
    <property type="entry name" value="MarR_2"/>
    <property type="match status" value="1"/>
</dbReference>
<dbReference type="InterPro" id="IPR036388">
    <property type="entry name" value="WH-like_DNA-bd_sf"/>
</dbReference>
<dbReference type="RefSeq" id="WP_302930017.1">
    <property type="nucleotide sequence ID" value="NZ_JAJEPW010000079.1"/>
</dbReference>
<dbReference type="PANTHER" id="PTHR33164:SF43">
    <property type="entry name" value="HTH-TYPE TRANSCRIPTIONAL REPRESSOR YETL"/>
    <property type="match status" value="1"/>
</dbReference>
<name>A0AAE3AGT3_9FIRM</name>
<proteinExistence type="predicted"/>
<dbReference type="EMBL" id="JAJEPW010000079">
    <property type="protein sequence ID" value="MCC2130888.1"/>
    <property type="molecule type" value="Genomic_DNA"/>
</dbReference>
<keyword evidence="3" id="KW-1185">Reference proteome</keyword>
<comment type="caution">
    <text evidence="2">The sequence shown here is derived from an EMBL/GenBank/DDBJ whole genome shotgun (WGS) entry which is preliminary data.</text>
</comment>
<reference evidence="2" key="1">
    <citation type="submission" date="2021-10" db="EMBL/GenBank/DDBJ databases">
        <title>Anaerobic single-cell dispensing facilitates the cultivation of human gut bacteria.</title>
        <authorList>
            <person name="Afrizal A."/>
        </authorList>
    </citation>
    <scope>NUCLEOTIDE SEQUENCE</scope>
    <source>
        <strain evidence="2">CLA-AA-H272</strain>
    </source>
</reference>
<dbReference type="InterPro" id="IPR039422">
    <property type="entry name" value="MarR/SlyA-like"/>
</dbReference>
<sequence length="149" mass="17222">MSCMKKPELIGPLLGYCNHRAYQRMEQKLRRYGVTPIQCRSLTYLHRQPGPVTQKQLQQHLAVKPSTVNGIVDRLVEKGMLTRTPGEKDGRCRILRLTEAGQQFYDDFESITRQIEDLIHRGMDPQETETLRRLLLRAADNLTSEEDNA</sequence>
<feature type="domain" description="HTH marR-type" evidence="1">
    <location>
        <begin position="1"/>
        <end position="140"/>
    </location>
</feature>
<dbReference type="Gene3D" id="1.10.10.10">
    <property type="entry name" value="Winged helix-like DNA-binding domain superfamily/Winged helix DNA-binding domain"/>
    <property type="match status" value="1"/>
</dbReference>
<dbReference type="PROSITE" id="PS50995">
    <property type="entry name" value="HTH_MARR_2"/>
    <property type="match status" value="1"/>
</dbReference>
<dbReference type="PRINTS" id="PR00598">
    <property type="entry name" value="HTHMARR"/>
</dbReference>
<dbReference type="InterPro" id="IPR000835">
    <property type="entry name" value="HTH_MarR-typ"/>
</dbReference>